<protein>
    <recommendedName>
        <fullName evidence="2">General secretion pathway GspH domain-containing protein</fullName>
    </recommendedName>
</protein>
<dbReference type="Gene3D" id="3.30.700.10">
    <property type="entry name" value="Glycoprotein, Type 4 Pilin"/>
    <property type="match status" value="1"/>
</dbReference>
<dbReference type="InterPro" id="IPR045584">
    <property type="entry name" value="Pilin-like"/>
</dbReference>
<evidence type="ECO:0008006" key="2">
    <source>
        <dbReference type="Google" id="ProtNLM"/>
    </source>
</evidence>
<dbReference type="AlphaFoldDB" id="A0A383DFA1"/>
<proteinExistence type="predicted"/>
<reference evidence="1" key="1">
    <citation type="submission" date="2018-05" db="EMBL/GenBank/DDBJ databases">
        <authorList>
            <person name="Lanie J.A."/>
            <person name="Ng W.-L."/>
            <person name="Kazmierczak K.M."/>
            <person name="Andrzejewski T.M."/>
            <person name="Davidsen T.M."/>
            <person name="Wayne K.J."/>
            <person name="Tettelin H."/>
            <person name="Glass J.I."/>
            <person name="Rusch D."/>
            <person name="Podicherti R."/>
            <person name="Tsui H.-C.T."/>
            <person name="Winkler M.E."/>
        </authorList>
    </citation>
    <scope>NUCLEOTIDE SEQUENCE</scope>
</reference>
<dbReference type="EMBL" id="UINC01216848">
    <property type="protein sequence ID" value="SVE43162.1"/>
    <property type="molecule type" value="Genomic_DNA"/>
</dbReference>
<name>A0A383DFA1_9ZZZZ</name>
<sequence>MVVLAIIGFLSSLSYPNFSSWIASRNTNDAVTKIESAFRSITTQIQRGVYPFAQIHIENSNDKIIIETRGMGQENFNQNRLTLNCSLDENYWDNDSI</sequence>
<dbReference type="SUPFAM" id="SSF54523">
    <property type="entry name" value="Pili subunits"/>
    <property type="match status" value="1"/>
</dbReference>
<accession>A0A383DFA1</accession>
<evidence type="ECO:0000313" key="1">
    <source>
        <dbReference type="EMBL" id="SVE43162.1"/>
    </source>
</evidence>
<feature type="non-terminal residue" evidence="1">
    <location>
        <position position="97"/>
    </location>
</feature>
<organism evidence="1">
    <name type="scientific">marine metagenome</name>
    <dbReference type="NCBI Taxonomy" id="408172"/>
    <lineage>
        <taxon>unclassified sequences</taxon>
        <taxon>metagenomes</taxon>
        <taxon>ecological metagenomes</taxon>
    </lineage>
</organism>
<gene>
    <name evidence="1" type="ORF">METZ01_LOCUS496016</name>
</gene>